<name>A0A915NGP9_9BILA</name>
<protein>
    <submittedName>
        <fullName evidence="3">Uncharacterized protein</fullName>
    </submittedName>
</protein>
<reference evidence="3" key="1">
    <citation type="submission" date="2022-11" db="UniProtKB">
        <authorList>
            <consortium name="WormBaseParasite"/>
        </authorList>
    </citation>
    <scope>IDENTIFICATION</scope>
</reference>
<accession>A0A915NGP9</accession>
<dbReference type="Proteomes" id="UP000887560">
    <property type="component" value="Unplaced"/>
</dbReference>
<dbReference type="WBParaSite" id="scf7180000416261.g202">
    <property type="protein sequence ID" value="scf7180000416261.g202"/>
    <property type="gene ID" value="scf7180000416261.g202"/>
</dbReference>
<feature type="signal peptide" evidence="1">
    <location>
        <begin position="1"/>
        <end position="20"/>
    </location>
</feature>
<evidence type="ECO:0000313" key="3">
    <source>
        <dbReference type="WBParaSite" id="scf7180000416261.g202"/>
    </source>
</evidence>
<proteinExistence type="predicted"/>
<sequence>MKILSIFLLIFFVYLTICEAGSTKKGSKQKEKGSSSLNPPIVTDPIVKVLRDFKIKEMDNWKGFDSLESYLEEPKEMKDYDKMVNEAKEKLLIDKENTLNEFLENVKMALQGRKLRYVRLIGPGSMHAHSDHYDEDKSGKSARKAFLSLPEKYKNLFIKCLQIKAVYQFAVQILVCELNGTIEYFNAIQHSNMNEEMNLKNKEKAIASSSGTNITKIVGTFEDLYVNKSEKEYIEGNYNINVINPLSKKKINLNTNLYKIPSIVNEMEDDEATLILMIECSIVMSTEIIDSYKKDNKFKNLILVDTAFVRRDTLLNFLVDNKLQMLQAFPVSIIAKNFLGGAYIYYSKVEIEKMDNLLVSYEKGMNEDVEVQDDEDVEY</sequence>
<organism evidence="2 3">
    <name type="scientific">Meloidogyne floridensis</name>
    <dbReference type="NCBI Taxonomy" id="298350"/>
    <lineage>
        <taxon>Eukaryota</taxon>
        <taxon>Metazoa</taxon>
        <taxon>Ecdysozoa</taxon>
        <taxon>Nematoda</taxon>
        <taxon>Chromadorea</taxon>
        <taxon>Rhabditida</taxon>
        <taxon>Tylenchina</taxon>
        <taxon>Tylenchomorpha</taxon>
        <taxon>Tylenchoidea</taxon>
        <taxon>Meloidogynidae</taxon>
        <taxon>Meloidogyninae</taxon>
        <taxon>Meloidogyne</taxon>
    </lineage>
</organism>
<dbReference type="AlphaFoldDB" id="A0A915NGP9"/>
<keyword evidence="2" id="KW-1185">Reference proteome</keyword>
<keyword evidence="1" id="KW-0732">Signal</keyword>
<evidence type="ECO:0000313" key="2">
    <source>
        <dbReference type="Proteomes" id="UP000887560"/>
    </source>
</evidence>
<evidence type="ECO:0000256" key="1">
    <source>
        <dbReference type="SAM" id="SignalP"/>
    </source>
</evidence>
<feature type="chain" id="PRO_5036928659" evidence="1">
    <location>
        <begin position="21"/>
        <end position="379"/>
    </location>
</feature>